<sequence length="287" mass="31420">MASQSPAQHPQLPLPNYFSQFANVYAKQTGHTTLTILADVITDNVQVSCNAFSQGSIVHDTAAGPAIGAAALIARLCKHELPLEVLVTDNEPKMVTAAEESLDASPLHGHVKCRILDSENLTAVADEYFTHSMNNFSIFAFLHPVEAIRETCRTLKTGGLAIVTCWRRFAPMVIVHAAQKKIRPDLPLMETPSPEFYEDGVLQKVVEQGGFAKENINVVTKELLVTDPENKKGLYTLMSGPFMAKARLGYTKAEEDRWAGAIEQAMAEEEGDFGGIKFEAYVLLATK</sequence>
<gene>
    <name evidence="2" type="ORF">AAL_08370</name>
</gene>
<dbReference type="InterPro" id="IPR029063">
    <property type="entry name" value="SAM-dependent_MTases_sf"/>
</dbReference>
<evidence type="ECO:0000259" key="1">
    <source>
        <dbReference type="Pfam" id="PF08241"/>
    </source>
</evidence>
<dbReference type="Gene3D" id="3.40.50.150">
    <property type="entry name" value="Vaccinia Virus protein VP39"/>
    <property type="match status" value="1"/>
</dbReference>
<evidence type="ECO:0000313" key="2">
    <source>
        <dbReference type="EMBL" id="KZZ87564.1"/>
    </source>
</evidence>
<proteinExistence type="predicted"/>
<dbReference type="SUPFAM" id="SSF53335">
    <property type="entry name" value="S-adenosyl-L-methionine-dependent methyltransferases"/>
    <property type="match status" value="1"/>
</dbReference>
<comment type="caution">
    <text evidence="2">The sequence shown here is derived from an EMBL/GenBank/DDBJ whole genome shotgun (WGS) entry which is preliminary data.</text>
</comment>
<dbReference type="EMBL" id="AZGY01000036">
    <property type="protein sequence ID" value="KZZ87564.1"/>
    <property type="molecule type" value="Genomic_DNA"/>
</dbReference>
<protein>
    <submittedName>
        <fullName evidence="2">Methyltransferase type 11</fullName>
    </submittedName>
</protein>
<dbReference type="InterPro" id="IPR013216">
    <property type="entry name" value="Methyltransf_11"/>
</dbReference>
<dbReference type="AlphaFoldDB" id="A0A167VI75"/>
<dbReference type="Proteomes" id="UP000078544">
    <property type="component" value="Unassembled WGS sequence"/>
</dbReference>
<dbReference type="Pfam" id="PF08241">
    <property type="entry name" value="Methyltransf_11"/>
    <property type="match status" value="1"/>
</dbReference>
<keyword evidence="2" id="KW-0489">Methyltransferase</keyword>
<name>A0A167VI75_9HYPO</name>
<accession>A0A167VI75</accession>
<feature type="domain" description="Methyltransferase type 11" evidence="1">
    <location>
        <begin position="72"/>
        <end position="162"/>
    </location>
</feature>
<organism evidence="2 3">
    <name type="scientific">Moelleriella libera RCEF 2490</name>
    <dbReference type="NCBI Taxonomy" id="1081109"/>
    <lineage>
        <taxon>Eukaryota</taxon>
        <taxon>Fungi</taxon>
        <taxon>Dikarya</taxon>
        <taxon>Ascomycota</taxon>
        <taxon>Pezizomycotina</taxon>
        <taxon>Sordariomycetes</taxon>
        <taxon>Hypocreomycetidae</taxon>
        <taxon>Hypocreales</taxon>
        <taxon>Clavicipitaceae</taxon>
        <taxon>Moelleriella</taxon>
    </lineage>
</organism>
<keyword evidence="3" id="KW-1185">Reference proteome</keyword>
<evidence type="ECO:0000313" key="3">
    <source>
        <dbReference type="Proteomes" id="UP000078544"/>
    </source>
</evidence>
<dbReference type="GO" id="GO:0008757">
    <property type="term" value="F:S-adenosylmethionine-dependent methyltransferase activity"/>
    <property type="evidence" value="ECO:0007669"/>
    <property type="project" value="InterPro"/>
</dbReference>
<reference evidence="2 3" key="1">
    <citation type="journal article" date="2016" name="Genome Biol. Evol.">
        <title>Divergent and convergent evolution of fungal pathogenicity.</title>
        <authorList>
            <person name="Shang Y."/>
            <person name="Xiao G."/>
            <person name="Zheng P."/>
            <person name="Cen K."/>
            <person name="Zhan S."/>
            <person name="Wang C."/>
        </authorList>
    </citation>
    <scope>NUCLEOTIDE SEQUENCE [LARGE SCALE GENOMIC DNA]</scope>
    <source>
        <strain evidence="2 3">RCEF 2490</strain>
    </source>
</reference>
<dbReference type="OrthoDB" id="4959830at2759"/>
<keyword evidence="2" id="KW-0808">Transferase</keyword>
<dbReference type="GO" id="GO:0032259">
    <property type="term" value="P:methylation"/>
    <property type="evidence" value="ECO:0007669"/>
    <property type="project" value="UniProtKB-KW"/>
</dbReference>